<protein>
    <submittedName>
        <fullName evidence="2">Uncharacterized protein</fullName>
    </submittedName>
</protein>
<organism evidence="2 3">
    <name type="scientific">Bradyrhizobium iriomotense</name>
    <dbReference type="NCBI Taxonomy" id="441950"/>
    <lineage>
        <taxon>Bacteria</taxon>
        <taxon>Pseudomonadati</taxon>
        <taxon>Pseudomonadota</taxon>
        <taxon>Alphaproteobacteria</taxon>
        <taxon>Hyphomicrobiales</taxon>
        <taxon>Nitrobacteraceae</taxon>
        <taxon>Bradyrhizobium</taxon>
    </lineage>
</organism>
<keyword evidence="1" id="KW-1133">Transmembrane helix</keyword>
<feature type="transmembrane region" description="Helical" evidence="1">
    <location>
        <begin position="12"/>
        <end position="35"/>
    </location>
</feature>
<proteinExistence type="predicted"/>
<dbReference type="EMBL" id="BSOW01000009">
    <property type="protein sequence ID" value="GLR86194.1"/>
    <property type="molecule type" value="Genomic_DNA"/>
</dbReference>
<evidence type="ECO:0000256" key="1">
    <source>
        <dbReference type="SAM" id="Phobius"/>
    </source>
</evidence>
<evidence type="ECO:0000313" key="3">
    <source>
        <dbReference type="Proteomes" id="UP001156905"/>
    </source>
</evidence>
<reference evidence="3" key="1">
    <citation type="journal article" date="2019" name="Int. J. Syst. Evol. Microbiol.">
        <title>The Global Catalogue of Microorganisms (GCM) 10K type strain sequencing project: providing services to taxonomists for standard genome sequencing and annotation.</title>
        <authorList>
            <consortium name="The Broad Institute Genomics Platform"/>
            <consortium name="The Broad Institute Genome Sequencing Center for Infectious Disease"/>
            <person name="Wu L."/>
            <person name="Ma J."/>
        </authorList>
    </citation>
    <scope>NUCLEOTIDE SEQUENCE [LARGE SCALE GENOMIC DNA]</scope>
    <source>
        <strain evidence="3">NBRC 102520</strain>
    </source>
</reference>
<name>A0ABQ6AYQ3_9BRAD</name>
<sequence length="76" mass="7424">MGAGTTGVGTAAGTMVVAAITAVVIMAAATVMASVTPISAVDIMAARGSGPSRDTLARTLARSAMRPCALRTSAMQ</sequence>
<keyword evidence="1" id="KW-0812">Transmembrane</keyword>
<gene>
    <name evidence="2" type="ORF">GCM10007857_29050</name>
</gene>
<dbReference type="Proteomes" id="UP001156905">
    <property type="component" value="Unassembled WGS sequence"/>
</dbReference>
<evidence type="ECO:0000313" key="2">
    <source>
        <dbReference type="EMBL" id="GLR86194.1"/>
    </source>
</evidence>
<keyword evidence="1" id="KW-0472">Membrane</keyword>
<keyword evidence="3" id="KW-1185">Reference proteome</keyword>
<accession>A0ABQ6AYQ3</accession>
<comment type="caution">
    <text evidence="2">The sequence shown here is derived from an EMBL/GenBank/DDBJ whole genome shotgun (WGS) entry which is preliminary data.</text>
</comment>